<dbReference type="AlphaFoldDB" id="A0A835GLW8"/>
<feature type="compositionally biased region" description="Basic and acidic residues" evidence="1">
    <location>
        <begin position="93"/>
        <end position="102"/>
    </location>
</feature>
<protein>
    <submittedName>
        <fullName evidence="2">Uncharacterized protein</fullName>
    </submittedName>
</protein>
<comment type="caution">
    <text evidence="2">The sequence shown here is derived from an EMBL/GenBank/DDBJ whole genome shotgun (WGS) entry which is preliminary data.</text>
</comment>
<evidence type="ECO:0000313" key="3">
    <source>
        <dbReference type="Proteomes" id="UP000648187"/>
    </source>
</evidence>
<feature type="compositionally biased region" description="Low complexity" evidence="1">
    <location>
        <begin position="685"/>
        <end position="697"/>
    </location>
</feature>
<feature type="compositionally biased region" description="Acidic residues" evidence="1">
    <location>
        <begin position="12"/>
        <end position="23"/>
    </location>
</feature>
<organism evidence="2 3">
    <name type="scientific">Spodoptera exigua</name>
    <name type="common">Beet armyworm</name>
    <name type="synonym">Noctua fulgens</name>
    <dbReference type="NCBI Taxonomy" id="7107"/>
    <lineage>
        <taxon>Eukaryota</taxon>
        <taxon>Metazoa</taxon>
        <taxon>Ecdysozoa</taxon>
        <taxon>Arthropoda</taxon>
        <taxon>Hexapoda</taxon>
        <taxon>Insecta</taxon>
        <taxon>Pterygota</taxon>
        <taxon>Neoptera</taxon>
        <taxon>Endopterygota</taxon>
        <taxon>Lepidoptera</taxon>
        <taxon>Glossata</taxon>
        <taxon>Ditrysia</taxon>
        <taxon>Noctuoidea</taxon>
        <taxon>Noctuidae</taxon>
        <taxon>Amphipyrinae</taxon>
        <taxon>Spodoptera</taxon>
    </lineage>
</organism>
<feature type="region of interest" description="Disordered" evidence="1">
    <location>
        <begin position="651"/>
        <end position="697"/>
    </location>
</feature>
<feature type="compositionally biased region" description="Basic residues" evidence="1">
    <location>
        <begin position="200"/>
        <end position="222"/>
    </location>
</feature>
<feature type="region of interest" description="Disordered" evidence="1">
    <location>
        <begin position="93"/>
        <end position="335"/>
    </location>
</feature>
<sequence>MESEKDRISDPGDGEDIPSDFFDDFNRDDFMEGLSVIDSWDEEDGAGKRREPRRINVEALDSVKDLRELIGDNKEEQGNTDKPFQPFVKFDDRFKWRKRESPEQESSSSSRMNDFIKPGSRRDPSKTNEAIKKDKEVKVKEYLAKHLESTDDIRPPGTELDDYFEGGKTKEIKKTPKRVLEEGPDEQHRPVQYRGSPHYHSPRRQGPHHRASPRRYSPRKRYSPTWSPRPHYHPHPSHLHQYRPRFSPHKFYRKRNSPPRRSPQRRSPPRRSPPRRSPPRRSPHRRYSPHRSHERSPRRRRLSRSPQRRSYDSKRARSRSRSPHQKDTFLYPNEPGMSAYPVEPYSNKPAQLYTAPVQSEFPGSVPGYTYPQGVAYGGGFPAPYNYNLAPGAPSGMPEPVPVPTINPIPDPLNVAPAPAMVPAPALPVIEQKTPYDALAQLVAEGKISQEDYFKLAPNKGATSMMDSKTLSGVMSRCNQALVKLEKLLLPNHLMMNNHIVGSEPKALESKFCSPLKRQASIEFNFTKTNGSVLAQQNQQLVESIITTIGLDKVVSRYKKKLPKDVKDAAVQTTKPFCDVCEIRESTSFQEASTSTEPEYFSSSVHTQVVEQDLVSSKSVFNPTGSISDGAPISIAHLTPAQLVSQLAARAKTLQQPSPVPQPMHPNQYGRRNPNYDYDGRGGGSQQQYHHNYNNYRY</sequence>
<feature type="compositionally biased region" description="Basic and acidic residues" evidence="1">
    <location>
        <begin position="120"/>
        <end position="154"/>
    </location>
</feature>
<dbReference type="EMBL" id="JACKWZ010000035">
    <property type="protein sequence ID" value="KAF9420172.1"/>
    <property type="molecule type" value="Genomic_DNA"/>
</dbReference>
<name>A0A835GLW8_SPOEX</name>
<keyword evidence="3" id="KW-1185">Reference proteome</keyword>
<feature type="compositionally biased region" description="Basic residues" evidence="1">
    <location>
        <begin position="230"/>
        <end position="307"/>
    </location>
</feature>
<accession>A0A835GLW8</accession>
<proteinExistence type="predicted"/>
<feature type="compositionally biased region" description="Basic and acidic residues" evidence="1">
    <location>
        <begin position="1"/>
        <end position="10"/>
    </location>
</feature>
<gene>
    <name evidence="2" type="ORF">HW555_003585</name>
</gene>
<evidence type="ECO:0000256" key="1">
    <source>
        <dbReference type="SAM" id="MobiDB-lite"/>
    </source>
</evidence>
<feature type="region of interest" description="Disordered" evidence="1">
    <location>
        <begin position="1"/>
        <end position="26"/>
    </location>
</feature>
<feature type="compositionally biased region" description="Basic and acidic residues" evidence="1">
    <location>
        <begin position="165"/>
        <end position="189"/>
    </location>
</feature>
<reference evidence="2" key="1">
    <citation type="submission" date="2020-08" db="EMBL/GenBank/DDBJ databases">
        <title>Spodoptera exigua strain:BAW_Kor-Di-RS1 Genome sequencing and assembly.</title>
        <authorList>
            <person name="Kim J."/>
            <person name="Nam H.Y."/>
            <person name="Kwon M."/>
            <person name="Choi J.H."/>
            <person name="Cho S.R."/>
            <person name="Kim G.-H."/>
        </authorList>
    </citation>
    <scope>NUCLEOTIDE SEQUENCE</scope>
    <source>
        <strain evidence="2">BAW_Kor-Di-RS1</strain>
        <tissue evidence="2">Whole-body</tissue>
    </source>
</reference>
<evidence type="ECO:0000313" key="2">
    <source>
        <dbReference type="EMBL" id="KAF9420172.1"/>
    </source>
</evidence>
<dbReference type="Proteomes" id="UP000648187">
    <property type="component" value="Unassembled WGS sequence"/>
</dbReference>